<evidence type="ECO:0000313" key="2">
    <source>
        <dbReference type="EMBL" id="KAK1853273.1"/>
    </source>
</evidence>
<dbReference type="AlphaFoldDB" id="A0AAD9ASG7"/>
<dbReference type="EMBL" id="JAQOWY010000058">
    <property type="protein sequence ID" value="KAK1853273.1"/>
    <property type="molecule type" value="Genomic_DNA"/>
</dbReference>
<keyword evidence="3" id="KW-1185">Reference proteome</keyword>
<feature type="signal peptide" evidence="1">
    <location>
        <begin position="1"/>
        <end position="17"/>
    </location>
</feature>
<protein>
    <submittedName>
        <fullName evidence="2">Uncharacterized protein</fullName>
    </submittedName>
</protein>
<gene>
    <name evidence="2" type="ORF">CCHR01_04109</name>
</gene>
<name>A0AAD9ASG7_9PEZI</name>
<proteinExistence type="predicted"/>
<feature type="chain" id="PRO_5042288558" evidence="1">
    <location>
        <begin position="18"/>
        <end position="54"/>
    </location>
</feature>
<evidence type="ECO:0000256" key="1">
    <source>
        <dbReference type="SAM" id="SignalP"/>
    </source>
</evidence>
<organism evidence="2 3">
    <name type="scientific">Colletotrichum chrysophilum</name>
    <dbReference type="NCBI Taxonomy" id="1836956"/>
    <lineage>
        <taxon>Eukaryota</taxon>
        <taxon>Fungi</taxon>
        <taxon>Dikarya</taxon>
        <taxon>Ascomycota</taxon>
        <taxon>Pezizomycotina</taxon>
        <taxon>Sordariomycetes</taxon>
        <taxon>Hypocreomycetidae</taxon>
        <taxon>Glomerellales</taxon>
        <taxon>Glomerellaceae</taxon>
        <taxon>Colletotrichum</taxon>
        <taxon>Colletotrichum gloeosporioides species complex</taxon>
    </lineage>
</organism>
<comment type="caution">
    <text evidence="2">The sequence shown here is derived from an EMBL/GenBank/DDBJ whole genome shotgun (WGS) entry which is preliminary data.</text>
</comment>
<evidence type="ECO:0000313" key="3">
    <source>
        <dbReference type="Proteomes" id="UP001243330"/>
    </source>
</evidence>
<dbReference type="Proteomes" id="UP001243330">
    <property type="component" value="Unassembled WGS sequence"/>
</dbReference>
<accession>A0AAD9ASG7</accession>
<keyword evidence="1" id="KW-0732">Signal</keyword>
<reference evidence="2" key="1">
    <citation type="submission" date="2023-01" db="EMBL/GenBank/DDBJ databases">
        <title>Colletotrichum chrysophilum M932 genome sequence.</title>
        <authorList>
            <person name="Baroncelli R."/>
        </authorList>
    </citation>
    <scope>NUCLEOTIDE SEQUENCE</scope>
    <source>
        <strain evidence="2">M932</strain>
    </source>
</reference>
<sequence>MQFSKVLYVLFPVAVLAAPLQTFNIPTMDPNTVAPEVPAIGKRVPQAEDTCTDE</sequence>